<dbReference type="AlphaFoldDB" id="A0A388M6J3"/>
<keyword evidence="3" id="KW-1185">Reference proteome</keyword>
<sequence length="184" mass="20546">MNQNQGQGSRIVKLEDVMLMLKEIVGKVDGKNPAKGNENAKASTTMRSSTVQNEERTEEKAGAKSDDSEEEEGEKLRMNRGSSSYGSKREIGVIEYMRQRLDHYMEMNGRKVKSLCLKQSVKWVRKEKGASELARRDTKEFTQLVNGGEGAEAEDEEHSDATRDNQENVQAASDANDLEDISGN</sequence>
<evidence type="ECO:0000313" key="3">
    <source>
        <dbReference type="Proteomes" id="UP000265515"/>
    </source>
</evidence>
<comment type="caution">
    <text evidence="2">The sequence shown here is derived from an EMBL/GenBank/DDBJ whole genome shotgun (WGS) entry which is preliminary data.</text>
</comment>
<dbReference type="Gramene" id="GBG90146">
    <property type="protein sequence ID" value="GBG90146"/>
    <property type="gene ID" value="CBR_g50240"/>
</dbReference>
<evidence type="ECO:0000256" key="1">
    <source>
        <dbReference type="SAM" id="MobiDB-lite"/>
    </source>
</evidence>
<feature type="region of interest" description="Disordered" evidence="1">
    <location>
        <begin position="25"/>
        <end position="91"/>
    </location>
</feature>
<feature type="compositionally biased region" description="Basic and acidic residues" evidence="1">
    <location>
        <begin position="127"/>
        <end position="140"/>
    </location>
</feature>
<feature type="region of interest" description="Disordered" evidence="1">
    <location>
        <begin position="127"/>
        <end position="184"/>
    </location>
</feature>
<feature type="compositionally biased region" description="Polar residues" evidence="1">
    <location>
        <begin position="40"/>
        <end position="52"/>
    </location>
</feature>
<reference evidence="2 3" key="1">
    <citation type="journal article" date="2018" name="Cell">
        <title>The Chara Genome: Secondary Complexity and Implications for Plant Terrestrialization.</title>
        <authorList>
            <person name="Nishiyama T."/>
            <person name="Sakayama H."/>
            <person name="Vries J.D."/>
            <person name="Buschmann H."/>
            <person name="Saint-Marcoux D."/>
            <person name="Ullrich K.K."/>
            <person name="Haas F.B."/>
            <person name="Vanderstraeten L."/>
            <person name="Becker D."/>
            <person name="Lang D."/>
            <person name="Vosolsobe S."/>
            <person name="Rombauts S."/>
            <person name="Wilhelmsson P.K.I."/>
            <person name="Janitza P."/>
            <person name="Kern R."/>
            <person name="Heyl A."/>
            <person name="Rumpler F."/>
            <person name="Villalobos L.I.A.C."/>
            <person name="Clay J.M."/>
            <person name="Skokan R."/>
            <person name="Toyoda A."/>
            <person name="Suzuki Y."/>
            <person name="Kagoshima H."/>
            <person name="Schijlen E."/>
            <person name="Tajeshwar N."/>
            <person name="Catarino B."/>
            <person name="Hetherington A.J."/>
            <person name="Saltykova A."/>
            <person name="Bonnot C."/>
            <person name="Breuninger H."/>
            <person name="Symeonidi A."/>
            <person name="Radhakrishnan G.V."/>
            <person name="Van Nieuwerburgh F."/>
            <person name="Deforce D."/>
            <person name="Chang C."/>
            <person name="Karol K.G."/>
            <person name="Hedrich R."/>
            <person name="Ulvskov P."/>
            <person name="Glockner G."/>
            <person name="Delwiche C.F."/>
            <person name="Petrasek J."/>
            <person name="Van de Peer Y."/>
            <person name="Friml J."/>
            <person name="Beilby M."/>
            <person name="Dolan L."/>
            <person name="Kohara Y."/>
            <person name="Sugano S."/>
            <person name="Fujiyama A."/>
            <person name="Delaux P.-M."/>
            <person name="Quint M."/>
            <person name="TheiBen G."/>
            <person name="Hagemann M."/>
            <person name="Harholt J."/>
            <person name="Dunand C."/>
            <person name="Zachgo S."/>
            <person name="Langdale J."/>
            <person name="Maumus F."/>
            <person name="Straeten D.V.D."/>
            <person name="Gould S.B."/>
            <person name="Rensing S.A."/>
        </authorList>
    </citation>
    <scope>NUCLEOTIDE SEQUENCE [LARGE SCALE GENOMIC DNA]</scope>
    <source>
        <strain evidence="2 3">S276</strain>
    </source>
</reference>
<name>A0A388M6J3_CHABU</name>
<accession>A0A388M6J3</accession>
<gene>
    <name evidence="2" type="ORF">CBR_g50240</name>
</gene>
<organism evidence="2 3">
    <name type="scientific">Chara braunii</name>
    <name type="common">Braun's stonewort</name>
    <dbReference type="NCBI Taxonomy" id="69332"/>
    <lineage>
        <taxon>Eukaryota</taxon>
        <taxon>Viridiplantae</taxon>
        <taxon>Streptophyta</taxon>
        <taxon>Charophyceae</taxon>
        <taxon>Charales</taxon>
        <taxon>Characeae</taxon>
        <taxon>Chara</taxon>
    </lineage>
</organism>
<evidence type="ECO:0000313" key="2">
    <source>
        <dbReference type="EMBL" id="GBG90146.1"/>
    </source>
</evidence>
<feature type="compositionally biased region" description="Basic and acidic residues" evidence="1">
    <location>
        <begin position="53"/>
        <end position="66"/>
    </location>
</feature>
<dbReference type="EMBL" id="BFEA01000789">
    <property type="protein sequence ID" value="GBG90146.1"/>
    <property type="molecule type" value="Genomic_DNA"/>
</dbReference>
<dbReference type="Proteomes" id="UP000265515">
    <property type="component" value="Unassembled WGS sequence"/>
</dbReference>
<proteinExistence type="predicted"/>
<protein>
    <submittedName>
        <fullName evidence="2">Uncharacterized protein</fullName>
    </submittedName>
</protein>